<organism evidence="1 2">
    <name type="scientific">Dioszegia hungarica</name>
    <dbReference type="NCBI Taxonomy" id="4972"/>
    <lineage>
        <taxon>Eukaryota</taxon>
        <taxon>Fungi</taxon>
        <taxon>Dikarya</taxon>
        <taxon>Basidiomycota</taxon>
        <taxon>Agaricomycotina</taxon>
        <taxon>Tremellomycetes</taxon>
        <taxon>Tremellales</taxon>
        <taxon>Bulleribasidiaceae</taxon>
        <taxon>Dioszegia</taxon>
    </lineage>
</organism>
<reference evidence="1" key="1">
    <citation type="journal article" date="2022" name="G3 (Bethesda)">
        <title>High quality genome of the basidiomycete yeast Dioszegia hungarica PDD-24b-2 isolated from cloud water.</title>
        <authorList>
            <person name="Jarrige D."/>
            <person name="Haridas S."/>
            <person name="Bleykasten-Grosshans C."/>
            <person name="Joly M."/>
            <person name="Nadalig T."/>
            <person name="Sancelme M."/>
            <person name="Vuilleumier S."/>
            <person name="Grigoriev I.V."/>
            <person name="Amato P."/>
            <person name="Bringel F."/>
        </authorList>
    </citation>
    <scope>NUCLEOTIDE SEQUENCE</scope>
    <source>
        <strain evidence="1">PDD-24b-2</strain>
    </source>
</reference>
<dbReference type="RefSeq" id="XP_052941721.1">
    <property type="nucleotide sequence ID" value="XM_053086422.1"/>
</dbReference>
<dbReference type="AlphaFoldDB" id="A0AA38H418"/>
<comment type="caution">
    <text evidence="1">The sequence shown here is derived from an EMBL/GenBank/DDBJ whole genome shotgun (WGS) entry which is preliminary data.</text>
</comment>
<protein>
    <submittedName>
        <fullName evidence="1">Uncharacterized protein</fullName>
    </submittedName>
</protein>
<keyword evidence="2" id="KW-1185">Reference proteome</keyword>
<dbReference type="EMBL" id="JAKWFO010000016">
    <property type="protein sequence ID" value="KAI9631944.1"/>
    <property type="molecule type" value="Genomic_DNA"/>
</dbReference>
<dbReference type="PANTHER" id="PTHR41390:SF1">
    <property type="entry name" value="NADH-UBIQUINONE OXIDOREDUCTASE 213 KDA SUBUNIT"/>
    <property type="match status" value="1"/>
</dbReference>
<accession>A0AA38H418</accession>
<proteinExistence type="predicted"/>
<dbReference type="Proteomes" id="UP001164286">
    <property type="component" value="Unassembled WGS sequence"/>
</dbReference>
<dbReference type="PANTHER" id="PTHR41390">
    <property type="entry name" value="CHROMOSOME 7, WHOLE GENOME SHOTGUN SEQUENCE"/>
    <property type="match status" value="1"/>
</dbReference>
<sequence length="265" mass="27737">MGDINSFPVDPNSPIFVAKAILATTIAGGTAGATLGVIRSANPFAFSINMGVNGGIMGLTFFGLREYLISPLLLSASPTLSHARRFHQLSEKQLGKLPSSPSPEAASISEMRTERFLDSGISGSLAGGVLSGATRGIRTVIPAAITTGLIALAGQAVVNQVRVGRLKLLARRVGDMDGTAPQGQGEMVSTIDALDNPTAPTTAASLPGRIMKGLSHALPIRQLSDEEYLATLEKKKRDVAKRLGEIEVEELRLYEASQTGMAGTK</sequence>
<name>A0AA38H418_9TREE</name>
<gene>
    <name evidence="1" type="ORF">MKK02DRAFT_21475</name>
</gene>
<evidence type="ECO:0000313" key="1">
    <source>
        <dbReference type="EMBL" id="KAI9631944.1"/>
    </source>
</evidence>
<evidence type="ECO:0000313" key="2">
    <source>
        <dbReference type="Proteomes" id="UP001164286"/>
    </source>
</evidence>
<dbReference type="GeneID" id="77725623"/>